<comment type="caution">
    <text evidence="1">The sequence shown here is derived from an EMBL/GenBank/DDBJ whole genome shotgun (WGS) entry which is preliminary data.</text>
</comment>
<organism evidence="1 2">
    <name type="scientific">Mesorhizobium ventifaucium</name>
    <dbReference type="NCBI Taxonomy" id="666020"/>
    <lineage>
        <taxon>Bacteria</taxon>
        <taxon>Pseudomonadati</taxon>
        <taxon>Pseudomonadota</taxon>
        <taxon>Alphaproteobacteria</taxon>
        <taxon>Hyphomicrobiales</taxon>
        <taxon>Phyllobacteriaceae</taxon>
        <taxon>Mesorhizobium</taxon>
    </lineage>
</organism>
<evidence type="ECO:0000313" key="2">
    <source>
        <dbReference type="Proteomes" id="UP001152604"/>
    </source>
</evidence>
<sequence>MGSIQNRTATARPAGRRLVSWPGILLVCGDRRGRSDIFSRSAFERAGQFDPSLRARNAQGCEDLLMCLRITEYYEFRVVPQHLWVPEDDRQHVERCHADVSFG</sequence>
<dbReference type="EMBL" id="CAKXZS010000003">
    <property type="protein sequence ID" value="CAH2394572.1"/>
    <property type="molecule type" value="Genomic_DNA"/>
</dbReference>
<keyword evidence="2" id="KW-1185">Reference proteome</keyword>
<protein>
    <submittedName>
        <fullName evidence="1">Uncharacterized protein</fullName>
    </submittedName>
</protein>
<reference evidence="1" key="1">
    <citation type="submission" date="2022-03" db="EMBL/GenBank/DDBJ databases">
        <authorList>
            <person name="Brunel B."/>
        </authorList>
    </citation>
    <scope>NUCLEOTIDE SEQUENCE</scope>
    <source>
        <strain evidence="1">STM4922sample</strain>
    </source>
</reference>
<name>A0ABM9DDF3_9HYPH</name>
<gene>
    <name evidence="1" type="ORF">MES4922_110016</name>
</gene>
<proteinExistence type="predicted"/>
<accession>A0ABM9DDF3</accession>
<dbReference type="Proteomes" id="UP001152604">
    <property type="component" value="Unassembled WGS sequence"/>
</dbReference>
<evidence type="ECO:0000313" key="1">
    <source>
        <dbReference type="EMBL" id="CAH2394572.1"/>
    </source>
</evidence>
<dbReference type="InterPro" id="IPR029044">
    <property type="entry name" value="Nucleotide-diphossugar_trans"/>
</dbReference>
<dbReference type="SUPFAM" id="SSF53448">
    <property type="entry name" value="Nucleotide-diphospho-sugar transferases"/>
    <property type="match status" value="1"/>
</dbReference>